<dbReference type="InterPro" id="IPR011610">
    <property type="entry name" value="SAM_mthyl_Trfase_ML2640-like"/>
</dbReference>
<dbReference type="PANTHER" id="PTHR43619">
    <property type="entry name" value="S-ADENOSYL-L-METHIONINE-DEPENDENT METHYLTRANSFERASE YKTD-RELATED"/>
    <property type="match status" value="1"/>
</dbReference>
<dbReference type="EMBL" id="CP109441">
    <property type="protein sequence ID" value="WUV45450.1"/>
    <property type="molecule type" value="Genomic_DNA"/>
</dbReference>
<dbReference type="NCBIfam" id="TIGR00027">
    <property type="entry name" value="mthyl_TIGR00027"/>
    <property type="match status" value="1"/>
</dbReference>
<keyword evidence="8" id="KW-1185">Reference proteome</keyword>
<dbReference type="InterPro" id="IPR007213">
    <property type="entry name" value="Ppm1/Ppm2/Tcmp"/>
</dbReference>
<evidence type="ECO:0000256" key="4">
    <source>
        <dbReference type="ARBA" id="ARBA00022679"/>
    </source>
</evidence>
<comment type="function">
    <text evidence="1 6">Exhibits S-adenosyl-L-methionine-dependent methyltransferase activity.</text>
</comment>
<comment type="similarity">
    <text evidence="2 6">Belongs to the UPF0677 family.</text>
</comment>
<evidence type="ECO:0000256" key="2">
    <source>
        <dbReference type="ARBA" id="ARBA00008138"/>
    </source>
</evidence>
<evidence type="ECO:0000256" key="6">
    <source>
        <dbReference type="RuleBase" id="RU362030"/>
    </source>
</evidence>
<dbReference type="GO" id="GO:0032259">
    <property type="term" value="P:methylation"/>
    <property type="evidence" value="ECO:0007669"/>
    <property type="project" value="UniProtKB-KW"/>
</dbReference>
<keyword evidence="5 6" id="KW-0949">S-adenosyl-L-methionine</keyword>
<dbReference type="SUPFAM" id="SSF53335">
    <property type="entry name" value="S-adenosyl-L-methionine-dependent methyltransferases"/>
    <property type="match status" value="1"/>
</dbReference>
<accession>A0ABZ1YQC7</accession>
<dbReference type="EC" id="2.1.1.-" evidence="6"/>
<organism evidence="7 8">
    <name type="scientific">Nocardia vinacea</name>
    <dbReference type="NCBI Taxonomy" id="96468"/>
    <lineage>
        <taxon>Bacteria</taxon>
        <taxon>Bacillati</taxon>
        <taxon>Actinomycetota</taxon>
        <taxon>Actinomycetes</taxon>
        <taxon>Mycobacteriales</taxon>
        <taxon>Nocardiaceae</taxon>
        <taxon>Nocardia</taxon>
    </lineage>
</organism>
<evidence type="ECO:0000313" key="7">
    <source>
        <dbReference type="EMBL" id="WUV45450.1"/>
    </source>
</evidence>
<dbReference type="GO" id="GO:0008168">
    <property type="term" value="F:methyltransferase activity"/>
    <property type="evidence" value="ECO:0007669"/>
    <property type="project" value="UniProtKB-KW"/>
</dbReference>
<evidence type="ECO:0000256" key="3">
    <source>
        <dbReference type="ARBA" id="ARBA00022603"/>
    </source>
</evidence>
<protein>
    <recommendedName>
        <fullName evidence="6">S-adenosyl-L-methionine-dependent methyltransferase</fullName>
        <ecNumber evidence="6">2.1.1.-</ecNumber>
    </recommendedName>
</protein>
<name>A0ABZ1YQC7_9NOCA</name>
<keyword evidence="3 6" id="KW-0489">Methyltransferase</keyword>
<dbReference type="RefSeq" id="WP_329408799.1">
    <property type="nucleotide sequence ID" value="NZ_CP109441.1"/>
</dbReference>
<dbReference type="InterPro" id="IPR029063">
    <property type="entry name" value="SAM-dependent_MTases_sf"/>
</dbReference>
<proteinExistence type="inferred from homology"/>
<sequence length="296" mass="32135">MRSEGDTWDIVSGVGMTALGVAAARAIETKRPDALVHDEYAAQFVVASGDSDMNRLINDPTLWAQIPFTSGFIGYRSRFFDEFFLSMAADAVTQAVILAAGLDARAYRLDWPAGAVVFEIDQPKVLEFKRQVLTESGAVPRSDRREVAVDLRGDWPAALVEAGFDPTSPTAWSAEGLLPYLPGAAQDALFARISQLSVPGSTVAAETVGKGVDIARIAEQESEHLKDTPFGKVDLAALFYTDERTDPAELLAAHGWTTSSLRLQELAERYNRPVAPVAEPLAEMFDSTRYLTAVKP</sequence>
<dbReference type="PANTHER" id="PTHR43619:SF2">
    <property type="entry name" value="S-ADENOSYL-L-METHIONINE-DEPENDENT METHYLTRANSFERASES SUPERFAMILY PROTEIN"/>
    <property type="match status" value="1"/>
</dbReference>
<reference evidence="7" key="1">
    <citation type="submission" date="2022-10" db="EMBL/GenBank/DDBJ databases">
        <title>The complete genomes of actinobacterial strains from the NBC collection.</title>
        <authorList>
            <person name="Joergensen T.S."/>
            <person name="Alvarez Arevalo M."/>
            <person name="Sterndorff E.B."/>
            <person name="Faurdal D."/>
            <person name="Vuksanovic O."/>
            <person name="Mourched A.-S."/>
            <person name="Charusanti P."/>
            <person name="Shaw S."/>
            <person name="Blin K."/>
            <person name="Weber T."/>
        </authorList>
    </citation>
    <scope>NUCLEOTIDE SEQUENCE</scope>
    <source>
        <strain evidence="7">NBC_01482</strain>
    </source>
</reference>
<dbReference type="Proteomes" id="UP001432062">
    <property type="component" value="Chromosome"/>
</dbReference>
<keyword evidence="4" id="KW-0808">Transferase</keyword>
<evidence type="ECO:0000256" key="1">
    <source>
        <dbReference type="ARBA" id="ARBA00003907"/>
    </source>
</evidence>
<gene>
    <name evidence="7" type="ORF">OG563_41175</name>
</gene>
<dbReference type="Pfam" id="PF04072">
    <property type="entry name" value="LCM"/>
    <property type="match status" value="1"/>
</dbReference>
<dbReference type="Gene3D" id="3.40.50.150">
    <property type="entry name" value="Vaccinia Virus protein VP39"/>
    <property type="match status" value="1"/>
</dbReference>
<evidence type="ECO:0000313" key="8">
    <source>
        <dbReference type="Proteomes" id="UP001432062"/>
    </source>
</evidence>
<evidence type="ECO:0000256" key="5">
    <source>
        <dbReference type="ARBA" id="ARBA00022691"/>
    </source>
</evidence>